<reference evidence="3" key="1">
    <citation type="submission" date="2016-11" db="EMBL/GenBank/DDBJ databases">
        <title>Mesorhizobium oceanicum sp. nov., isolated from deep seawater in South China Sea.</title>
        <authorList>
            <person name="Fu G.-Y."/>
        </authorList>
    </citation>
    <scope>NUCLEOTIDE SEQUENCE [LARGE SCALE GENOMIC DNA]</scope>
    <source>
        <strain evidence="3">B7</strain>
    </source>
</reference>
<dbReference type="STRING" id="1670800.BSQ44_16025"/>
<dbReference type="InterPro" id="IPR042262">
    <property type="entry name" value="CN_hydtase_beta_C"/>
</dbReference>
<evidence type="ECO:0000313" key="2">
    <source>
        <dbReference type="EMBL" id="APH72698.1"/>
    </source>
</evidence>
<dbReference type="InterPro" id="IPR008990">
    <property type="entry name" value="Elect_transpt_acc-like_dom_sf"/>
</dbReference>
<evidence type="ECO:0000259" key="1">
    <source>
        <dbReference type="Pfam" id="PF21006"/>
    </source>
</evidence>
<gene>
    <name evidence="2" type="ORF">BSQ44_16025</name>
</gene>
<protein>
    <submittedName>
        <fullName evidence="2">Nitrile hydratase accessory protein</fullName>
    </submittedName>
</protein>
<dbReference type="Gene3D" id="1.10.472.20">
    <property type="entry name" value="Nitrile hydratase, beta subunit"/>
    <property type="match status" value="1"/>
</dbReference>
<dbReference type="AlphaFoldDB" id="A0A1L3STH8"/>
<dbReference type="SUPFAM" id="SSF50090">
    <property type="entry name" value="Electron transport accessory proteins"/>
    <property type="match status" value="1"/>
</dbReference>
<dbReference type="EMBL" id="CP018171">
    <property type="protein sequence ID" value="APH72698.1"/>
    <property type="molecule type" value="Genomic_DNA"/>
</dbReference>
<proteinExistence type="predicted"/>
<dbReference type="Proteomes" id="UP000182840">
    <property type="component" value="Chromosome"/>
</dbReference>
<dbReference type="NCBIfam" id="TIGR03889">
    <property type="entry name" value="nitrile_acc"/>
    <property type="match status" value="1"/>
</dbReference>
<keyword evidence="3" id="KW-1185">Reference proteome</keyword>
<feature type="domain" description="Nitrile hydratase beta subunit-like N-terminal" evidence="1">
    <location>
        <begin position="11"/>
        <end position="95"/>
    </location>
</feature>
<dbReference type="RefSeq" id="WP_072605936.1">
    <property type="nucleotide sequence ID" value="NZ_CP018171.1"/>
</dbReference>
<sequence length="115" mass="12527">MSRPDPAMPPGGDDPVFAEPWQAHAFAMVVALHERGLFTWAEWATALSAERARGDADPHGQDYYAHWLAALERLLADKDVAGAPEVIALAEAWQRAAHATPHGKPIELDNDPLRG</sequence>
<dbReference type="InterPro" id="IPR049054">
    <property type="entry name" value="CN_hydtase_beta-like_N"/>
</dbReference>
<dbReference type="KEGG" id="meso:BSQ44_16025"/>
<name>A0A1L3STH8_9HYPH</name>
<evidence type="ECO:0000313" key="3">
    <source>
        <dbReference type="Proteomes" id="UP000182840"/>
    </source>
</evidence>
<accession>A0A1L3STH8</accession>
<organism evidence="2 3">
    <name type="scientific">Aquibium oceanicum</name>
    <dbReference type="NCBI Taxonomy" id="1670800"/>
    <lineage>
        <taxon>Bacteria</taxon>
        <taxon>Pseudomonadati</taxon>
        <taxon>Pseudomonadota</taxon>
        <taxon>Alphaproteobacteria</taxon>
        <taxon>Hyphomicrobiales</taxon>
        <taxon>Phyllobacteriaceae</taxon>
        <taxon>Aquibium</taxon>
    </lineage>
</organism>
<dbReference type="Pfam" id="PF21006">
    <property type="entry name" value="NHase_beta_N"/>
    <property type="match status" value="1"/>
</dbReference>
<dbReference type="InterPro" id="IPR023808">
    <property type="entry name" value="Nitrile_Hydratase_acc_put"/>
</dbReference>